<dbReference type="GeneID" id="72004466"/>
<comment type="caution">
    <text evidence="2">The sequence shown here is derived from an EMBL/GenBank/DDBJ whole genome shotgun (WGS) entry which is preliminary data.</text>
</comment>
<dbReference type="Proteomes" id="UP000814176">
    <property type="component" value="Unassembled WGS sequence"/>
</dbReference>
<protein>
    <submittedName>
        <fullName evidence="2">Uncharacterized protein</fullName>
    </submittedName>
</protein>
<reference evidence="2 3" key="1">
    <citation type="journal article" date="2021" name="Environ. Microbiol.">
        <title>Gene family expansions and transcriptome signatures uncover fungal adaptations to wood decay.</title>
        <authorList>
            <person name="Hage H."/>
            <person name="Miyauchi S."/>
            <person name="Viragh M."/>
            <person name="Drula E."/>
            <person name="Min B."/>
            <person name="Chaduli D."/>
            <person name="Navarro D."/>
            <person name="Favel A."/>
            <person name="Norest M."/>
            <person name="Lesage-Meessen L."/>
            <person name="Balint B."/>
            <person name="Merenyi Z."/>
            <person name="de Eugenio L."/>
            <person name="Morin E."/>
            <person name="Martinez A.T."/>
            <person name="Baldrian P."/>
            <person name="Stursova M."/>
            <person name="Martinez M.J."/>
            <person name="Novotny C."/>
            <person name="Magnuson J.K."/>
            <person name="Spatafora J.W."/>
            <person name="Maurice S."/>
            <person name="Pangilinan J."/>
            <person name="Andreopoulos W."/>
            <person name="LaButti K."/>
            <person name="Hundley H."/>
            <person name="Na H."/>
            <person name="Kuo A."/>
            <person name="Barry K."/>
            <person name="Lipzen A."/>
            <person name="Henrissat B."/>
            <person name="Riley R."/>
            <person name="Ahrendt S."/>
            <person name="Nagy L.G."/>
            <person name="Grigoriev I.V."/>
            <person name="Martin F."/>
            <person name="Rosso M.N."/>
        </authorList>
    </citation>
    <scope>NUCLEOTIDE SEQUENCE [LARGE SCALE GENOMIC DNA]</scope>
    <source>
        <strain evidence="2 3">CIRM-BRFM 1785</strain>
    </source>
</reference>
<name>A0ABQ8KFI1_9APHY</name>
<evidence type="ECO:0000313" key="3">
    <source>
        <dbReference type="Proteomes" id="UP000814176"/>
    </source>
</evidence>
<dbReference type="EMBL" id="JADCUA010000010">
    <property type="protein sequence ID" value="KAH9836528.1"/>
    <property type="molecule type" value="Genomic_DNA"/>
</dbReference>
<sequence length="162" mass="17673">MEISSTIRILTSFHLSAAVIFFSERGTRLRYSSFFTFLSMKNIFSASCLASSFPRPIPAHECKVHPSMFIEAIPVAAVMARRKSGGSVSSSQSSASRGSLRNSSRKYSMIARRRTDFPVPAEPVKKMLFPDFTYPRTARCSADSSIPGERSDASSVGSSVTG</sequence>
<feature type="compositionally biased region" description="Low complexity" evidence="1">
    <location>
        <begin position="85"/>
        <end position="102"/>
    </location>
</feature>
<accession>A0ABQ8KFI1</accession>
<keyword evidence="3" id="KW-1185">Reference proteome</keyword>
<feature type="compositionally biased region" description="Polar residues" evidence="1">
    <location>
        <begin position="153"/>
        <end position="162"/>
    </location>
</feature>
<evidence type="ECO:0000256" key="1">
    <source>
        <dbReference type="SAM" id="MobiDB-lite"/>
    </source>
</evidence>
<gene>
    <name evidence="2" type="ORF">C8Q71DRAFT_758357</name>
</gene>
<dbReference type="RefSeq" id="XP_047778766.1">
    <property type="nucleotide sequence ID" value="XM_047923734.1"/>
</dbReference>
<feature type="region of interest" description="Disordered" evidence="1">
    <location>
        <begin position="85"/>
        <end position="107"/>
    </location>
</feature>
<evidence type="ECO:0000313" key="2">
    <source>
        <dbReference type="EMBL" id="KAH9836528.1"/>
    </source>
</evidence>
<organism evidence="2 3">
    <name type="scientific">Rhodofomes roseus</name>
    <dbReference type="NCBI Taxonomy" id="34475"/>
    <lineage>
        <taxon>Eukaryota</taxon>
        <taxon>Fungi</taxon>
        <taxon>Dikarya</taxon>
        <taxon>Basidiomycota</taxon>
        <taxon>Agaricomycotina</taxon>
        <taxon>Agaricomycetes</taxon>
        <taxon>Polyporales</taxon>
        <taxon>Rhodofomes</taxon>
    </lineage>
</organism>
<feature type="region of interest" description="Disordered" evidence="1">
    <location>
        <begin position="137"/>
        <end position="162"/>
    </location>
</feature>
<proteinExistence type="predicted"/>